<dbReference type="RefSeq" id="WP_259426804.1">
    <property type="nucleotide sequence ID" value="NZ_JANWTC010000002.1"/>
</dbReference>
<sequence length="160" mass="17495">MDIETPFLRVLLTLPARRVLGILDGLEPHDVHRPQHRVILTAVARCARKQVDDGDDHHPVSFPVAVQLDLSRTGDLDHPHVRELLLDLAAGINPVPECWVVDIVADLRRLRLRRACVAAGEALVQAGRHGGDSDLTGALRHLPALLAVAIRAGLTVEEDQ</sequence>
<accession>A0ABT2FU26</accession>
<evidence type="ECO:0000313" key="2">
    <source>
        <dbReference type="Proteomes" id="UP001205965"/>
    </source>
</evidence>
<dbReference type="Gene3D" id="1.10.860.10">
    <property type="entry name" value="DNAb Helicase, Chain A"/>
    <property type="match status" value="1"/>
</dbReference>
<comment type="caution">
    <text evidence="1">The sequence shown here is derived from an EMBL/GenBank/DDBJ whole genome shotgun (WGS) entry which is preliminary data.</text>
</comment>
<protein>
    <recommendedName>
        <fullName evidence="3">DNA helicase DnaB-like N-terminal domain-containing protein</fullName>
    </recommendedName>
</protein>
<keyword evidence="2" id="KW-1185">Reference proteome</keyword>
<reference evidence="1 2" key="1">
    <citation type="submission" date="2022-08" db="EMBL/GenBank/DDBJ databases">
        <title>YIM 101645 draft genome.</title>
        <authorList>
            <person name="Chen X."/>
        </authorList>
    </citation>
    <scope>NUCLEOTIDE SEQUENCE [LARGE SCALE GENOMIC DNA]</scope>
    <source>
        <strain evidence="1 2">YIM 101645</strain>
    </source>
</reference>
<gene>
    <name evidence="1" type="ORF">NYP18_03550</name>
</gene>
<name>A0ABT2FU26_9CORY</name>
<evidence type="ECO:0000313" key="1">
    <source>
        <dbReference type="EMBL" id="MCS5478724.1"/>
    </source>
</evidence>
<proteinExistence type="predicted"/>
<evidence type="ECO:0008006" key="3">
    <source>
        <dbReference type="Google" id="ProtNLM"/>
    </source>
</evidence>
<dbReference type="EMBL" id="JANWTC010000002">
    <property type="protein sequence ID" value="MCS5478724.1"/>
    <property type="molecule type" value="Genomic_DNA"/>
</dbReference>
<dbReference type="Proteomes" id="UP001205965">
    <property type="component" value="Unassembled WGS sequence"/>
</dbReference>
<organism evidence="1 2">
    <name type="scientific">Corynebacterium lemuris</name>
    <dbReference type="NCBI Taxonomy" id="1859292"/>
    <lineage>
        <taxon>Bacteria</taxon>
        <taxon>Bacillati</taxon>
        <taxon>Actinomycetota</taxon>
        <taxon>Actinomycetes</taxon>
        <taxon>Mycobacteriales</taxon>
        <taxon>Corynebacteriaceae</taxon>
        <taxon>Corynebacterium</taxon>
    </lineage>
</organism>
<dbReference type="InterPro" id="IPR016136">
    <property type="entry name" value="DNA_helicase_N/primase_C"/>
</dbReference>